<keyword evidence="5" id="KW-0175">Coiled coil</keyword>
<comment type="caution">
    <text evidence="7">The sequence shown here is derived from an EMBL/GenBank/DDBJ whole genome shotgun (WGS) entry which is preliminary data.</text>
</comment>
<dbReference type="PANTHER" id="PTHR25465:SF41">
    <property type="entry name" value="E3 UBIQUITIN-PROTEIN LIGASE RNF135"/>
    <property type="match status" value="1"/>
</dbReference>
<evidence type="ECO:0000256" key="5">
    <source>
        <dbReference type="SAM" id="Coils"/>
    </source>
</evidence>
<dbReference type="Proteomes" id="UP000824782">
    <property type="component" value="Unassembled WGS sequence"/>
</dbReference>
<dbReference type="Gene3D" id="4.10.830.40">
    <property type="match status" value="1"/>
</dbReference>
<dbReference type="EMBL" id="WNYA01002529">
    <property type="protein sequence ID" value="KAG8544143.1"/>
    <property type="molecule type" value="Genomic_DNA"/>
</dbReference>
<evidence type="ECO:0000256" key="3">
    <source>
        <dbReference type="ARBA" id="ARBA00022833"/>
    </source>
</evidence>
<proteinExistence type="predicted"/>
<evidence type="ECO:0000256" key="4">
    <source>
        <dbReference type="PROSITE-ProRule" id="PRU00024"/>
    </source>
</evidence>
<feature type="domain" description="B box-type" evidence="6">
    <location>
        <begin position="52"/>
        <end position="93"/>
    </location>
</feature>
<dbReference type="InterPro" id="IPR051051">
    <property type="entry name" value="E3_ubiq-ligase_TRIM/RNF"/>
</dbReference>
<dbReference type="SMART" id="SM00336">
    <property type="entry name" value="BBOX"/>
    <property type="match status" value="1"/>
</dbReference>
<dbReference type="Gene3D" id="3.30.160.60">
    <property type="entry name" value="Classic Zinc Finger"/>
    <property type="match status" value="1"/>
</dbReference>
<name>A0AAV6Z702_ENGPU</name>
<evidence type="ECO:0000259" key="6">
    <source>
        <dbReference type="PROSITE" id="PS50119"/>
    </source>
</evidence>
<dbReference type="Pfam" id="PF25600">
    <property type="entry name" value="TRIM_CC"/>
    <property type="match status" value="1"/>
</dbReference>
<evidence type="ECO:0000256" key="1">
    <source>
        <dbReference type="ARBA" id="ARBA00022723"/>
    </source>
</evidence>
<reference evidence="7" key="1">
    <citation type="thesis" date="2020" institute="ProQuest LLC" country="789 East Eisenhower Parkway, Ann Arbor, MI, USA">
        <title>Comparative Genomics and Chromosome Evolution.</title>
        <authorList>
            <person name="Mudd A.B."/>
        </authorList>
    </citation>
    <scope>NUCLEOTIDE SEQUENCE</scope>
    <source>
        <strain evidence="7">237g6f4</strain>
        <tissue evidence="7">Blood</tissue>
    </source>
</reference>
<dbReference type="InterPro" id="IPR000315">
    <property type="entry name" value="Znf_B-box"/>
</dbReference>
<feature type="coiled-coil region" evidence="5">
    <location>
        <begin position="140"/>
        <end position="200"/>
    </location>
</feature>
<keyword evidence="8" id="KW-1185">Reference proteome</keyword>
<protein>
    <recommendedName>
        <fullName evidence="6">B box-type domain-containing protein</fullName>
    </recommendedName>
</protein>
<evidence type="ECO:0000256" key="2">
    <source>
        <dbReference type="ARBA" id="ARBA00022771"/>
    </source>
</evidence>
<dbReference type="InterPro" id="IPR058030">
    <property type="entry name" value="TRIM8/14/16/25/29/45/65_CC"/>
</dbReference>
<dbReference type="PANTHER" id="PTHR25465">
    <property type="entry name" value="B-BOX DOMAIN CONTAINING"/>
    <property type="match status" value="1"/>
</dbReference>
<organism evidence="7 8">
    <name type="scientific">Engystomops pustulosus</name>
    <name type="common">Tungara frog</name>
    <name type="synonym">Physalaemus pustulosus</name>
    <dbReference type="NCBI Taxonomy" id="76066"/>
    <lineage>
        <taxon>Eukaryota</taxon>
        <taxon>Metazoa</taxon>
        <taxon>Chordata</taxon>
        <taxon>Craniata</taxon>
        <taxon>Vertebrata</taxon>
        <taxon>Euteleostomi</taxon>
        <taxon>Amphibia</taxon>
        <taxon>Batrachia</taxon>
        <taxon>Anura</taxon>
        <taxon>Neobatrachia</taxon>
        <taxon>Hyloidea</taxon>
        <taxon>Leptodactylidae</taxon>
        <taxon>Leiuperinae</taxon>
        <taxon>Engystomops</taxon>
    </lineage>
</organism>
<dbReference type="AlphaFoldDB" id="A0AAV6Z702"/>
<dbReference type="PROSITE" id="PS50119">
    <property type="entry name" value="ZF_BBOX"/>
    <property type="match status" value="1"/>
</dbReference>
<accession>A0AAV6Z702</accession>
<evidence type="ECO:0000313" key="7">
    <source>
        <dbReference type="EMBL" id="KAG8544143.1"/>
    </source>
</evidence>
<dbReference type="SUPFAM" id="SSF57845">
    <property type="entry name" value="B-box zinc-binding domain"/>
    <property type="match status" value="1"/>
</dbReference>
<sequence length="232" mass="26674">MEETRVFCSYCIKSQVAAVRSCLQCEISLCDDHLTAHNQSVGHILTDPTNCFGNKKCPFHKKDLEYYCPRDASCLCVSCCLVGEHGGHQVELLEEVSKRKKIELREYLDRLNIQKGEIHTRVHNLLDHKGKIQEKASDKRKNVSKIFKNIKQQLETAEKKTVSEISRQEEKIVSQISDQIKELEIQEDELCRKMRDIEEMCRVTDPIRLLQESDITGCGEKTSRTSHGIIIV</sequence>
<dbReference type="Pfam" id="PF00643">
    <property type="entry name" value="zf-B_box"/>
    <property type="match status" value="1"/>
</dbReference>
<keyword evidence="3" id="KW-0862">Zinc</keyword>
<evidence type="ECO:0000313" key="8">
    <source>
        <dbReference type="Proteomes" id="UP000824782"/>
    </source>
</evidence>
<keyword evidence="1" id="KW-0479">Metal-binding</keyword>
<gene>
    <name evidence="7" type="ORF">GDO81_023014</name>
</gene>
<keyword evidence="2 4" id="KW-0863">Zinc-finger</keyword>
<dbReference type="GO" id="GO:0008270">
    <property type="term" value="F:zinc ion binding"/>
    <property type="evidence" value="ECO:0007669"/>
    <property type="project" value="UniProtKB-KW"/>
</dbReference>